<accession>A0A022S2K3</accession>
<reference evidence="2 3" key="1">
    <citation type="journal article" date="2013" name="Proc. Natl. Acad. Sci. U.S.A.">
        <title>Fine-scale variation in meiotic recombination in Mimulus inferred from population shotgun sequencing.</title>
        <authorList>
            <person name="Hellsten U."/>
            <person name="Wright K.M."/>
            <person name="Jenkins J."/>
            <person name="Shu S."/>
            <person name="Yuan Y."/>
            <person name="Wessler S.R."/>
            <person name="Schmutz J."/>
            <person name="Willis J.H."/>
            <person name="Rokhsar D.S."/>
        </authorList>
    </citation>
    <scope>NUCLEOTIDE SEQUENCE [LARGE SCALE GENOMIC DNA]</scope>
    <source>
        <strain evidence="3">cv. DUN x IM62</strain>
    </source>
</reference>
<evidence type="ECO:0000313" key="3">
    <source>
        <dbReference type="Proteomes" id="UP000030748"/>
    </source>
</evidence>
<dbReference type="InterPro" id="IPR051137">
    <property type="entry name" value="PP4R3-like"/>
</dbReference>
<name>A0A022S2K3_ERYGU</name>
<proteinExistence type="predicted"/>
<evidence type="ECO:0000259" key="1">
    <source>
        <dbReference type="Pfam" id="PF22972"/>
    </source>
</evidence>
<dbReference type="SUPFAM" id="SSF50729">
    <property type="entry name" value="PH domain-like"/>
    <property type="match status" value="1"/>
</dbReference>
<sequence>MGAQDKPPNAGYSRQFVKVYRLIEDGKWDDQGTGLVTVDYLERSEDLGLFVVDEGNNETLLLHRISSDDIYHKQEETIISWRDPDFSTELALSFKEAAGCTYIWDRICSVQRNMRFGSLTGKCLPVSSISFSWFCASFLLFLSPYFSSSLGCVDFAFVRPFVTLSDSCFHKNGEEIEMAILYLS</sequence>
<dbReference type="Gene3D" id="2.30.29.30">
    <property type="entry name" value="Pleckstrin-homology domain (PH domain)/Phosphotyrosine-binding domain (PTB)"/>
    <property type="match status" value="1"/>
</dbReference>
<protein>
    <recommendedName>
        <fullName evidence="1">PP4R3 EVH1-like domain-containing protein</fullName>
    </recommendedName>
</protein>
<gene>
    <name evidence="2" type="ORF">MIMGU_mgv1a014604mg</name>
</gene>
<dbReference type="GO" id="GO:0019888">
    <property type="term" value="F:protein phosphatase regulator activity"/>
    <property type="evidence" value="ECO:0007669"/>
    <property type="project" value="InterPro"/>
</dbReference>
<organism evidence="2 3">
    <name type="scientific">Erythranthe guttata</name>
    <name type="common">Yellow monkey flower</name>
    <name type="synonym">Mimulus guttatus</name>
    <dbReference type="NCBI Taxonomy" id="4155"/>
    <lineage>
        <taxon>Eukaryota</taxon>
        <taxon>Viridiplantae</taxon>
        <taxon>Streptophyta</taxon>
        <taxon>Embryophyta</taxon>
        <taxon>Tracheophyta</taxon>
        <taxon>Spermatophyta</taxon>
        <taxon>Magnoliopsida</taxon>
        <taxon>eudicotyledons</taxon>
        <taxon>Gunneridae</taxon>
        <taxon>Pentapetalae</taxon>
        <taxon>asterids</taxon>
        <taxon>lamiids</taxon>
        <taxon>Lamiales</taxon>
        <taxon>Phrymaceae</taxon>
        <taxon>Erythranthe</taxon>
    </lineage>
</organism>
<evidence type="ECO:0000313" key="2">
    <source>
        <dbReference type="EMBL" id="EYU45505.1"/>
    </source>
</evidence>
<dbReference type="InterPro" id="IPR055236">
    <property type="entry name" value="EVH1_PP4R3"/>
</dbReference>
<dbReference type="Proteomes" id="UP000030748">
    <property type="component" value="Unassembled WGS sequence"/>
</dbReference>
<dbReference type="PANTHER" id="PTHR23318">
    <property type="entry name" value="ATP SYNTHASE GAMMA-RELATED"/>
    <property type="match status" value="1"/>
</dbReference>
<feature type="domain" description="PP4R3 EVH1-like" evidence="1">
    <location>
        <begin position="14"/>
        <end position="114"/>
    </location>
</feature>
<dbReference type="EMBL" id="KI630180">
    <property type="protein sequence ID" value="EYU45505.1"/>
    <property type="molecule type" value="Genomic_DNA"/>
</dbReference>
<dbReference type="PANTHER" id="PTHR23318:SF0">
    <property type="entry name" value="SERINE_THREONINE-PROTEIN PHOSPHATASE 4 REGULATORY SUBUNIT 3"/>
    <property type="match status" value="1"/>
</dbReference>
<dbReference type="STRING" id="4155.A0A022S2K3"/>
<dbReference type="InterPro" id="IPR011993">
    <property type="entry name" value="PH-like_dom_sf"/>
</dbReference>
<dbReference type="Pfam" id="PF22972">
    <property type="entry name" value="EVH1_PP4R3"/>
    <property type="match status" value="1"/>
</dbReference>
<dbReference type="AlphaFoldDB" id="A0A022S2K3"/>
<keyword evidence="3" id="KW-1185">Reference proteome</keyword>